<name>A0A1H9KC00_BUTFI</name>
<dbReference type="RefSeq" id="WP_177174847.1">
    <property type="nucleotide sequence ID" value="NZ_FOGJ01000001.1"/>
</dbReference>
<accession>A0A1H9KC00</accession>
<feature type="compositionally biased region" description="Basic and acidic residues" evidence="1">
    <location>
        <begin position="1"/>
        <end position="21"/>
    </location>
</feature>
<evidence type="ECO:0000313" key="3">
    <source>
        <dbReference type="Proteomes" id="UP000182584"/>
    </source>
</evidence>
<feature type="region of interest" description="Disordered" evidence="1">
    <location>
        <begin position="1"/>
        <end position="34"/>
    </location>
</feature>
<dbReference type="AlphaFoldDB" id="A0A1H9KC00"/>
<dbReference type="Proteomes" id="UP000182584">
    <property type="component" value="Unassembled WGS sequence"/>
</dbReference>
<reference evidence="2 3" key="1">
    <citation type="submission" date="2016-10" db="EMBL/GenBank/DDBJ databases">
        <authorList>
            <person name="de Groot N.N."/>
        </authorList>
    </citation>
    <scope>NUCLEOTIDE SEQUENCE [LARGE SCALE GENOMIC DNA]</scope>
    <source>
        <strain evidence="2 3">AR40</strain>
    </source>
</reference>
<evidence type="ECO:0000313" key="2">
    <source>
        <dbReference type="EMBL" id="SEQ96690.1"/>
    </source>
</evidence>
<evidence type="ECO:0000256" key="1">
    <source>
        <dbReference type="SAM" id="MobiDB-lite"/>
    </source>
</evidence>
<dbReference type="EMBL" id="FOGJ01000001">
    <property type="protein sequence ID" value="SEQ96690.1"/>
    <property type="molecule type" value="Genomic_DNA"/>
</dbReference>
<protein>
    <submittedName>
        <fullName evidence="2">Uncharacterized protein</fullName>
    </submittedName>
</protein>
<organism evidence="2 3">
    <name type="scientific">Butyrivibrio fibrisolvens</name>
    <dbReference type="NCBI Taxonomy" id="831"/>
    <lineage>
        <taxon>Bacteria</taxon>
        <taxon>Bacillati</taxon>
        <taxon>Bacillota</taxon>
        <taxon>Clostridia</taxon>
        <taxon>Lachnospirales</taxon>
        <taxon>Lachnospiraceae</taxon>
        <taxon>Butyrivibrio</taxon>
    </lineage>
</organism>
<sequence>MNIDNKAKKSESENLKEKTEIEFTSQEVELDQKEEDNAITYEIKIGGGD</sequence>
<proteinExistence type="predicted"/>
<gene>
    <name evidence="2" type="ORF">SAMN04487884_1014</name>
</gene>